<dbReference type="InterPro" id="IPR016039">
    <property type="entry name" value="Thiolase-like"/>
</dbReference>
<evidence type="ECO:0000313" key="8">
    <source>
        <dbReference type="Proteomes" id="UP000465221"/>
    </source>
</evidence>
<dbReference type="SMART" id="SM00825">
    <property type="entry name" value="PKS_KS"/>
    <property type="match status" value="1"/>
</dbReference>
<comment type="caution">
    <text evidence="7">The sequence shown here is derived from an EMBL/GenBank/DDBJ whole genome shotgun (WGS) entry which is preliminary data.</text>
</comment>
<dbReference type="Pfam" id="PF00109">
    <property type="entry name" value="ketoacyl-synt"/>
    <property type="match status" value="1"/>
</dbReference>
<dbReference type="Gene3D" id="3.40.47.10">
    <property type="match status" value="1"/>
</dbReference>
<dbReference type="GO" id="GO:0006633">
    <property type="term" value="P:fatty acid biosynthetic process"/>
    <property type="evidence" value="ECO:0007669"/>
    <property type="project" value="InterPro"/>
</dbReference>
<dbReference type="Proteomes" id="UP000465221">
    <property type="component" value="Unassembled WGS sequence"/>
</dbReference>
<dbReference type="SUPFAM" id="SSF53901">
    <property type="entry name" value="Thiolase-like"/>
    <property type="match status" value="1"/>
</dbReference>
<accession>A0A8H3RP76</accession>
<evidence type="ECO:0000256" key="2">
    <source>
        <dbReference type="ARBA" id="ARBA00022553"/>
    </source>
</evidence>
<dbReference type="PANTHER" id="PTHR43775:SF29">
    <property type="entry name" value="ASPERFURANONE POLYKETIDE SYNTHASE AFOG-RELATED"/>
    <property type="match status" value="1"/>
</dbReference>
<dbReference type="GO" id="GO:0016491">
    <property type="term" value="F:oxidoreductase activity"/>
    <property type="evidence" value="ECO:0007669"/>
    <property type="project" value="UniProtKB-KW"/>
</dbReference>
<organism evidence="7 8">
    <name type="scientific">Aspergillus udagawae</name>
    <dbReference type="NCBI Taxonomy" id="91492"/>
    <lineage>
        <taxon>Eukaryota</taxon>
        <taxon>Fungi</taxon>
        <taxon>Dikarya</taxon>
        <taxon>Ascomycota</taxon>
        <taxon>Pezizomycotina</taxon>
        <taxon>Eurotiomycetes</taxon>
        <taxon>Eurotiomycetidae</taxon>
        <taxon>Eurotiales</taxon>
        <taxon>Aspergillaceae</taxon>
        <taxon>Aspergillus</taxon>
        <taxon>Aspergillus subgen. Fumigati</taxon>
    </lineage>
</organism>
<evidence type="ECO:0000313" key="7">
    <source>
        <dbReference type="EMBL" id="GFF32728.1"/>
    </source>
</evidence>
<dbReference type="GO" id="GO:0004312">
    <property type="term" value="F:fatty acid synthase activity"/>
    <property type="evidence" value="ECO:0007669"/>
    <property type="project" value="TreeGrafter"/>
</dbReference>
<evidence type="ECO:0000256" key="4">
    <source>
        <dbReference type="ARBA" id="ARBA00023002"/>
    </source>
</evidence>
<dbReference type="EMBL" id="BLKC01000019">
    <property type="protein sequence ID" value="GFF32728.1"/>
    <property type="molecule type" value="Genomic_DNA"/>
</dbReference>
<evidence type="ECO:0000256" key="3">
    <source>
        <dbReference type="ARBA" id="ARBA00022679"/>
    </source>
</evidence>
<reference evidence="7 8" key="1">
    <citation type="submission" date="2020-01" db="EMBL/GenBank/DDBJ databases">
        <title>Draft genome sequence of Aspergillus udagawae IFM 46972.</title>
        <authorList>
            <person name="Takahashi H."/>
            <person name="Yaguchi T."/>
        </authorList>
    </citation>
    <scope>NUCLEOTIDE SEQUENCE [LARGE SCALE GENOMIC DNA]</scope>
    <source>
        <strain evidence="7 8">IFM 46972</strain>
    </source>
</reference>
<dbReference type="InterPro" id="IPR018201">
    <property type="entry name" value="Ketoacyl_synth_AS"/>
</dbReference>
<name>A0A8H3RP76_9EURO</name>
<sequence>MAGSTSTDSLPPLAVVGLSFKFPEDATSSDAFWQMLLEGRCVSTEFPADRMNIDAHYHPDRNRLDSVSMRGGHFLKENLAAFDAPFFSMSAAEAEAMDPQQRMVLETVYRALENAGLPMEKVARSKTSVIAGSFSDDYFLLQTKDPLDMPKYTAVGTSRNMLANRVSWFFDLLGPSVAVDTACSSSLIALDMTCQSIWSGDAAMGVTIGSNVILTPELTMSLDNLGLLSRDSLSYSFDSRANGYARGEGIGVIVIKRLDSAIRDGDTVRAVIRSSSSNQDGKTPGITQPSKDAQVRLIRDTYKKAGLDMSLTRYFEAHGTGTPIGDPIEARAIGMAFRRYMSPEKPLYV</sequence>
<keyword evidence="3 5" id="KW-0808">Transferase</keyword>
<gene>
    <name evidence="7" type="ORF">IFM46972_03648</name>
</gene>
<dbReference type="InterPro" id="IPR014031">
    <property type="entry name" value="Ketoacyl_synth_C"/>
</dbReference>
<keyword evidence="4" id="KW-0560">Oxidoreductase</keyword>
<dbReference type="GO" id="GO:0044550">
    <property type="term" value="P:secondary metabolite biosynthetic process"/>
    <property type="evidence" value="ECO:0007669"/>
    <property type="project" value="TreeGrafter"/>
</dbReference>
<dbReference type="AlphaFoldDB" id="A0A8H3RP76"/>
<keyword evidence="1" id="KW-0596">Phosphopantetheine</keyword>
<evidence type="ECO:0000256" key="1">
    <source>
        <dbReference type="ARBA" id="ARBA00022450"/>
    </source>
</evidence>
<comment type="similarity">
    <text evidence="5">Belongs to the thiolase-like superfamily. Beta-ketoacyl-ACP synthases family.</text>
</comment>
<dbReference type="Pfam" id="PF02801">
    <property type="entry name" value="Ketoacyl-synt_C"/>
    <property type="match status" value="1"/>
</dbReference>
<dbReference type="PROSITE" id="PS52004">
    <property type="entry name" value="KS3_2"/>
    <property type="match status" value="1"/>
</dbReference>
<dbReference type="PROSITE" id="PS00606">
    <property type="entry name" value="KS3_1"/>
    <property type="match status" value="1"/>
</dbReference>
<keyword evidence="2" id="KW-0597">Phosphoprotein</keyword>
<dbReference type="InterPro" id="IPR050091">
    <property type="entry name" value="PKS_NRPS_Biosynth_Enz"/>
</dbReference>
<dbReference type="InterPro" id="IPR020841">
    <property type="entry name" value="PKS_Beta-ketoAc_synthase_dom"/>
</dbReference>
<dbReference type="PANTHER" id="PTHR43775">
    <property type="entry name" value="FATTY ACID SYNTHASE"/>
    <property type="match status" value="1"/>
</dbReference>
<feature type="domain" description="Ketosynthase family 3 (KS3)" evidence="6">
    <location>
        <begin position="10"/>
        <end position="349"/>
    </location>
</feature>
<evidence type="ECO:0000259" key="6">
    <source>
        <dbReference type="PROSITE" id="PS52004"/>
    </source>
</evidence>
<evidence type="ECO:0000256" key="5">
    <source>
        <dbReference type="RuleBase" id="RU003694"/>
    </source>
</evidence>
<dbReference type="InterPro" id="IPR014030">
    <property type="entry name" value="Ketoacyl_synth_N"/>
</dbReference>
<dbReference type="GO" id="GO:0004315">
    <property type="term" value="F:3-oxoacyl-[acyl-carrier-protein] synthase activity"/>
    <property type="evidence" value="ECO:0007669"/>
    <property type="project" value="InterPro"/>
</dbReference>
<proteinExistence type="inferred from homology"/>
<dbReference type="CDD" id="cd00833">
    <property type="entry name" value="PKS"/>
    <property type="match status" value="1"/>
</dbReference>
<protein>
    <submittedName>
        <fullName evidence="7">Nonribosomal peptide synthetase 14</fullName>
    </submittedName>
</protein>